<sequence length="94" mass="10507">MLRRILILVPIILLFLLALAFGAQNPTVVSVNFLVAKTDFSVAGLAAIFLAVGFSIGLILLVLYGVKWRMRNAKLERRLKRAEHKATESREKQS</sequence>
<dbReference type="STRING" id="314276.OS145_00270"/>
<keyword evidence="2 5" id="KW-0812">Transmembrane</keyword>
<organism evidence="7 8">
    <name type="scientific">Idiomarina baltica</name>
    <dbReference type="NCBI Taxonomy" id="190892"/>
    <lineage>
        <taxon>Bacteria</taxon>
        <taxon>Pseudomonadati</taxon>
        <taxon>Pseudomonadota</taxon>
        <taxon>Gammaproteobacteria</taxon>
        <taxon>Alteromonadales</taxon>
        <taxon>Idiomarinaceae</taxon>
        <taxon>Idiomarina</taxon>
    </lineage>
</organism>
<reference evidence="7 8" key="1">
    <citation type="journal article" date="2018" name="Nat. Biotechnol.">
        <title>A standardized bacterial taxonomy based on genome phylogeny substantially revises the tree of life.</title>
        <authorList>
            <person name="Parks D.H."/>
            <person name="Chuvochina M."/>
            <person name="Waite D.W."/>
            <person name="Rinke C."/>
            <person name="Skarshewski A."/>
            <person name="Chaumeil P.A."/>
            <person name="Hugenholtz P."/>
        </authorList>
    </citation>
    <scope>NUCLEOTIDE SEQUENCE [LARGE SCALE GENOMIC DNA]</scope>
    <source>
        <strain evidence="7">UBA9360</strain>
    </source>
</reference>
<evidence type="ECO:0000313" key="7">
    <source>
        <dbReference type="EMBL" id="HAR55623.1"/>
    </source>
</evidence>
<keyword evidence="4 5" id="KW-0472">Membrane</keyword>
<evidence type="ECO:0000256" key="1">
    <source>
        <dbReference type="ARBA" id="ARBA00022475"/>
    </source>
</evidence>
<gene>
    <name evidence="7" type="ORF">DCR58_02420</name>
</gene>
<feature type="domain" description="Lipopolysaccharide assembly protein A" evidence="6">
    <location>
        <begin position="24"/>
        <end position="84"/>
    </location>
</feature>
<proteinExistence type="predicted"/>
<keyword evidence="3 5" id="KW-1133">Transmembrane helix</keyword>
<evidence type="ECO:0000256" key="4">
    <source>
        <dbReference type="ARBA" id="ARBA00023136"/>
    </source>
</evidence>
<evidence type="ECO:0000313" key="8">
    <source>
        <dbReference type="Proteomes" id="UP000262878"/>
    </source>
</evidence>
<dbReference type="GO" id="GO:0005886">
    <property type="term" value="C:plasma membrane"/>
    <property type="evidence" value="ECO:0007669"/>
    <property type="project" value="InterPro"/>
</dbReference>
<comment type="caution">
    <text evidence="7">The sequence shown here is derived from an EMBL/GenBank/DDBJ whole genome shotgun (WGS) entry which is preliminary data.</text>
</comment>
<evidence type="ECO:0000256" key="5">
    <source>
        <dbReference type="SAM" id="Phobius"/>
    </source>
</evidence>
<evidence type="ECO:0000259" key="6">
    <source>
        <dbReference type="Pfam" id="PF06305"/>
    </source>
</evidence>
<dbReference type="Proteomes" id="UP000262878">
    <property type="component" value="Unassembled WGS sequence"/>
</dbReference>
<dbReference type="Pfam" id="PF06305">
    <property type="entry name" value="LapA_dom"/>
    <property type="match status" value="1"/>
</dbReference>
<keyword evidence="1" id="KW-1003">Cell membrane</keyword>
<evidence type="ECO:0000256" key="3">
    <source>
        <dbReference type="ARBA" id="ARBA00022989"/>
    </source>
</evidence>
<accession>A0A348WM61</accession>
<name>A0A348WM61_9GAMM</name>
<dbReference type="RefSeq" id="WP_286682262.1">
    <property type="nucleotide sequence ID" value="NZ_DAIRLQ010000012.1"/>
</dbReference>
<feature type="transmembrane region" description="Helical" evidence="5">
    <location>
        <begin position="46"/>
        <end position="66"/>
    </location>
</feature>
<dbReference type="AlphaFoldDB" id="A0A348WM61"/>
<dbReference type="InterPro" id="IPR010445">
    <property type="entry name" value="LapA_dom"/>
</dbReference>
<protein>
    <submittedName>
        <fullName evidence="7">DUF1049 domain-containing protein</fullName>
    </submittedName>
</protein>
<evidence type="ECO:0000256" key="2">
    <source>
        <dbReference type="ARBA" id="ARBA00022692"/>
    </source>
</evidence>
<dbReference type="EMBL" id="DMUP01000050">
    <property type="protein sequence ID" value="HAR55623.1"/>
    <property type="molecule type" value="Genomic_DNA"/>
</dbReference>